<reference evidence="2" key="1">
    <citation type="submission" date="2019-10" db="EMBL/GenBank/DDBJ databases">
        <authorList>
            <person name="Zhang R."/>
            <person name="Pan Y."/>
            <person name="Wang J."/>
            <person name="Ma R."/>
            <person name="Yu S."/>
        </authorList>
    </citation>
    <scope>NUCLEOTIDE SEQUENCE</scope>
    <source>
        <strain evidence="2">LA-IB0</strain>
        <tissue evidence="2">Leaf</tissue>
    </source>
</reference>
<feature type="compositionally biased region" description="Polar residues" evidence="1">
    <location>
        <begin position="216"/>
        <end position="236"/>
    </location>
</feature>
<dbReference type="Pfam" id="PF05904">
    <property type="entry name" value="DUF863"/>
    <property type="match status" value="1"/>
</dbReference>
<dbReference type="Proteomes" id="UP000826271">
    <property type="component" value="Unassembled WGS sequence"/>
</dbReference>
<name>A0AAV6X0F5_9LAMI</name>
<organism evidence="2 3">
    <name type="scientific">Buddleja alternifolia</name>
    <dbReference type="NCBI Taxonomy" id="168488"/>
    <lineage>
        <taxon>Eukaryota</taxon>
        <taxon>Viridiplantae</taxon>
        <taxon>Streptophyta</taxon>
        <taxon>Embryophyta</taxon>
        <taxon>Tracheophyta</taxon>
        <taxon>Spermatophyta</taxon>
        <taxon>Magnoliopsida</taxon>
        <taxon>eudicotyledons</taxon>
        <taxon>Gunneridae</taxon>
        <taxon>Pentapetalae</taxon>
        <taxon>asterids</taxon>
        <taxon>lamiids</taxon>
        <taxon>Lamiales</taxon>
        <taxon>Scrophulariaceae</taxon>
        <taxon>Buddlejeae</taxon>
        <taxon>Buddleja</taxon>
    </lineage>
</organism>
<proteinExistence type="predicted"/>
<dbReference type="PANTHER" id="PTHR33167">
    <property type="entry name" value="TRANSCRIPTION FACTOR, PUTATIVE (DUF863)-RELATED"/>
    <property type="match status" value="1"/>
</dbReference>
<comment type="caution">
    <text evidence="2">The sequence shown here is derived from an EMBL/GenBank/DDBJ whole genome shotgun (WGS) entry which is preliminary data.</text>
</comment>
<protein>
    <submittedName>
        <fullName evidence="2">Uncharacterized protein</fullName>
    </submittedName>
</protein>
<dbReference type="PANTHER" id="PTHR33167:SF29">
    <property type="entry name" value="T28K15.14 PROTEIN"/>
    <property type="match status" value="1"/>
</dbReference>
<accession>A0AAV6X0F5</accession>
<sequence>MKEVDLNVSCEFNFSEESPVSYVGPSSKHLKYESIATELEVSQVSMMCSTTNHCPQQCRGTLKLHLRPFDVKVLANHLYINDAQDFSSGSYGRTPSQVSTKMKFDVHEHKVSSMEGLKLSLCVDSDSWLQEVKQCQGEYLHKNMSTGRTLFACGEVGELDLNKAAVPDESYVHLVDHWNWISNPSNCTTPSDVSLNEGKATFFNFVDWRESNNDFSSEASALDQQEDITNSTLTTSRSKDTTGEKTHQKITMSELNVKKSKEDIREAKRIKESCTIEREVPQSSSESYEAIVLKQAESSVDEYCVSSTPLEEVSGLDEKKCGLDEKKYGLKLKRGRRMKDFRKEILPGLASLSREEICEDIKIMELAIRSRQYKKYRSKTATSNDCVSSSRSRRSRLGYVG</sequence>
<dbReference type="AlphaFoldDB" id="A0AAV6X0F5"/>
<dbReference type="InterPro" id="IPR008581">
    <property type="entry name" value="DUF863_pln"/>
</dbReference>
<evidence type="ECO:0000313" key="3">
    <source>
        <dbReference type="Proteomes" id="UP000826271"/>
    </source>
</evidence>
<feature type="compositionally biased region" description="Basic residues" evidence="1">
    <location>
        <begin position="391"/>
        <end position="401"/>
    </location>
</feature>
<evidence type="ECO:0000313" key="2">
    <source>
        <dbReference type="EMBL" id="KAG8374750.1"/>
    </source>
</evidence>
<keyword evidence="3" id="KW-1185">Reference proteome</keyword>
<dbReference type="EMBL" id="WHWC01000010">
    <property type="protein sequence ID" value="KAG8374750.1"/>
    <property type="molecule type" value="Genomic_DNA"/>
</dbReference>
<feature type="region of interest" description="Disordered" evidence="1">
    <location>
        <begin position="375"/>
        <end position="401"/>
    </location>
</feature>
<gene>
    <name evidence="2" type="ORF">BUALT_Bualt10G0028300</name>
</gene>
<evidence type="ECO:0000256" key="1">
    <source>
        <dbReference type="SAM" id="MobiDB-lite"/>
    </source>
</evidence>
<feature type="region of interest" description="Disordered" evidence="1">
    <location>
        <begin position="216"/>
        <end position="245"/>
    </location>
</feature>